<sequence>MDVMFGRYKNNIFFIFLIISILSCNKSNESSSKGNDSDEHFTRLSTLSFSYNITGHTYCTSVNEGPSREHKGSISSFAVADFNNDNFQELIIGGPTWRFKCGDGSGYENFDDNISVQFESFSIKNGIISNNTSDLLTGTPSAMHAREGTAVDVNGDGIKDFISANHGEDQGHNREANTLLLSNTNGKLVNSTNKIPTTVGYYHSLATGDIDNDNDLDVLVGSIHFTGNQGPGAVILQNNNGALDNTSILPEEARTSAATSWHIADLDNDGWNDLILGANCKPCNDNDSTKIYWNNSGQFSHSTDNYTILSEGLLGNKVAVMEIVDIDYNKDNYKDLIIIQNNRNDNESDPQKWELILFKNNGNKQFTNITSQNIKKMNFTQGNPIKIYITDLDEDQDDDIFLIYCGLDQTDYDGSADVWLKNEDGIFTLIDSDTFLKWNSSNQRSQCLIPVDADSDGDMDIIEIVGNTDLGYELTLQRNNKN</sequence>
<dbReference type="AlphaFoldDB" id="A0A0U2X799"/>
<evidence type="ECO:0008006" key="3">
    <source>
        <dbReference type="Google" id="ProtNLM"/>
    </source>
</evidence>
<dbReference type="PANTHER" id="PTHR46580:SF4">
    <property type="entry name" value="ATP_GTP-BINDING PROTEIN"/>
    <property type="match status" value="1"/>
</dbReference>
<dbReference type="PANTHER" id="PTHR46580">
    <property type="entry name" value="SENSOR KINASE-RELATED"/>
    <property type="match status" value="1"/>
</dbReference>
<evidence type="ECO:0000313" key="2">
    <source>
        <dbReference type="EMBL" id="ALS56077.1"/>
    </source>
</evidence>
<dbReference type="EMBL" id="KT201086">
    <property type="protein sequence ID" value="ALS56077.1"/>
    <property type="molecule type" value="Genomic_DNA"/>
</dbReference>
<dbReference type="Gene3D" id="2.130.10.130">
    <property type="entry name" value="Integrin alpha, N-terminal"/>
    <property type="match status" value="2"/>
</dbReference>
<dbReference type="InterPro" id="IPR028994">
    <property type="entry name" value="Integrin_alpha_N"/>
</dbReference>
<proteinExistence type="predicted"/>
<keyword evidence="1" id="KW-0732">Signal</keyword>
<evidence type="ECO:0000256" key="1">
    <source>
        <dbReference type="ARBA" id="ARBA00022729"/>
    </source>
</evidence>
<organism evidence="2">
    <name type="scientific">uncultured bacterium EIL80B09</name>
    <dbReference type="NCBI Taxonomy" id="1768206"/>
    <lineage>
        <taxon>Bacteria</taxon>
        <taxon>environmental samples</taxon>
    </lineage>
</organism>
<accession>A0A0U2X799</accession>
<dbReference type="Pfam" id="PF13517">
    <property type="entry name" value="FG-GAP_3"/>
    <property type="match status" value="2"/>
</dbReference>
<protein>
    <recommendedName>
        <fullName evidence="3">VCBS repeat-containing protein</fullName>
    </recommendedName>
</protein>
<reference evidence="2" key="1">
    <citation type="journal article" date="2016" name="ISME J.">
        <title>Functional metagenomic screen reveals new and diverse microbial rhodopsins.</title>
        <authorList>
            <person name="Pushkarev A."/>
            <person name="Beja O."/>
        </authorList>
    </citation>
    <scope>NUCLEOTIDE SEQUENCE</scope>
</reference>
<name>A0A0U2X799_9BACT</name>
<dbReference type="SUPFAM" id="SSF69318">
    <property type="entry name" value="Integrin alpha N-terminal domain"/>
    <property type="match status" value="1"/>
</dbReference>
<dbReference type="PROSITE" id="PS51257">
    <property type="entry name" value="PROKAR_LIPOPROTEIN"/>
    <property type="match status" value="1"/>
</dbReference>
<dbReference type="InterPro" id="IPR013517">
    <property type="entry name" value="FG-GAP"/>
</dbReference>